<evidence type="ECO:0000256" key="6">
    <source>
        <dbReference type="SAM" id="Phobius"/>
    </source>
</evidence>
<accession>A0A4R5N850</accession>
<feature type="domain" description="Major facilitator superfamily (MFS) profile" evidence="7">
    <location>
        <begin position="11"/>
        <end position="446"/>
    </location>
</feature>
<feature type="transmembrane region" description="Helical" evidence="6">
    <location>
        <begin position="47"/>
        <end position="69"/>
    </location>
</feature>
<gene>
    <name evidence="8" type="ORF">C5L23_000323</name>
</gene>
<keyword evidence="2" id="KW-0813">Transport</keyword>
<dbReference type="RefSeq" id="WP_133264374.1">
    <property type="nucleotide sequence ID" value="NZ_JAGYGP010000001.1"/>
</dbReference>
<dbReference type="PANTHER" id="PTHR42718">
    <property type="entry name" value="MAJOR FACILITATOR SUPERFAMILY MULTIDRUG TRANSPORTER MFSC"/>
    <property type="match status" value="1"/>
</dbReference>
<keyword evidence="9" id="KW-1185">Reference proteome</keyword>
<evidence type="ECO:0000256" key="4">
    <source>
        <dbReference type="ARBA" id="ARBA00022989"/>
    </source>
</evidence>
<feature type="transmembrane region" description="Helical" evidence="6">
    <location>
        <begin position="397"/>
        <end position="414"/>
    </location>
</feature>
<evidence type="ECO:0000256" key="2">
    <source>
        <dbReference type="ARBA" id="ARBA00022448"/>
    </source>
</evidence>
<evidence type="ECO:0000313" key="9">
    <source>
        <dbReference type="Proteomes" id="UP000295681"/>
    </source>
</evidence>
<dbReference type="PROSITE" id="PS50850">
    <property type="entry name" value="MFS"/>
    <property type="match status" value="1"/>
</dbReference>
<feature type="transmembrane region" description="Helical" evidence="6">
    <location>
        <begin position="420"/>
        <end position="442"/>
    </location>
</feature>
<evidence type="ECO:0000313" key="8">
    <source>
        <dbReference type="EMBL" id="TDG68017.1"/>
    </source>
</evidence>
<dbReference type="AlphaFoldDB" id="A0A4R5N850"/>
<sequence>MFKNIRQLTPFSLVLLSISFIMSISQSTMTTTYPILMKSFNVDTTTVQWLTTGFMVAMTLVMPLSPWLLDNIKLKQLLNGIVAVFLVGTVIAMITPNFTGIIIGRLLEGVAVGALFPTFQSVIIENTPKDNRGVTMGVVGLVMGSALAVGPIISGIILQWVSWRALFALFLIVLLILAIFLQKYIENTHILKPSRFDWFSAVTLLGFGGILYSISILPSTTINWRWWSIIIISVLLLIIFITRQIKLRVPFLDLQVFKYAGYTPAMLLTGLSYSGLIIATVLLPLFYQRIFNFSPLVSGLLMVPAAIFLSQLNPRAGQMLNKIGLKKLVYIGMGMMILGYLLLSTVGAKFWIAALIAAMLLEGGNAFIMMPAVTAANNALPKDLVSHGTAIVTTMRQFIGATSVVVASILITAFDTRFNFTVALTLTSQCFIIVPIVGIILINRIKGK</sequence>
<protein>
    <recommendedName>
        <fullName evidence="7">Major facilitator superfamily (MFS) profile domain-containing protein</fullName>
    </recommendedName>
</protein>
<dbReference type="SUPFAM" id="SSF103473">
    <property type="entry name" value="MFS general substrate transporter"/>
    <property type="match status" value="1"/>
</dbReference>
<dbReference type="STRING" id="907931.GCA_000165675_01032"/>
<dbReference type="GO" id="GO:0022857">
    <property type="term" value="F:transmembrane transporter activity"/>
    <property type="evidence" value="ECO:0007669"/>
    <property type="project" value="InterPro"/>
</dbReference>
<feature type="transmembrane region" description="Helical" evidence="6">
    <location>
        <begin position="350"/>
        <end position="376"/>
    </location>
</feature>
<evidence type="ECO:0000259" key="7">
    <source>
        <dbReference type="PROSITE" id="PS50850"/>
    </source>
</evidence>
<dbReference type="Gene3D" id="1.20.1720.10">
    <property type="entry name" value="Multidrug resistance protein D"/>
    <property type="match status" value="1"/>
</dbReference>
<evidence type="ECO:0000256" key="1">
    <source>
        <dbReference type="ARBA" id="ARBA00004651"/>
    </source>
</evidence>
<dbReference type="Pfam" id="PF07690">
    <property type="entry name" value="MFS_1"/>
    <property type="match status" value="1"/>
</dbReference>
<feature type="transmembrane region" description="Helical" evidence="6">
    <location>
        <begin position="262"/>
        <end position="287"/>
    </location>
</feature>
<dbReference type="InterPro" id="IPR036259">
    <property type="entry name" value="MFS_trans_sf"/>
</dbReference>
<feature type="transmembrane region" description="Helical" evidence="6">
    <location>
        <begin position="136"/>
        <end position="157"/>
    </location>
</feature>
<proteinExistence type="predicted"/>
<dbReference type="InterPro" id="IPR020846">
    <property type="entry name" value="MFS_dom"/>
</dbReference>
<dbReference type="GO" id="GO:0005886">
    <property type="term" value="C:plasma membrane"/>
    <property type="evidence" value="ECO:0007669"/>
    <property type="project" value="UniProtKB-SubCell"/>
</dbReference>
<organism evidence="8 9">
    <name type="scientific">Leuconostoc fallax</name>
    <dbReference type="NCBI Taxonomy" id="1251"/>
    <lineage>
        <taxon>Bacteria</taxon>
        <taxon>Bacillati</taxon>
        <taxon>Bacillota</taxon>
        <taxon>Bacilli</taxon>
        <taxon>Lactobacillales</taxon>
        <taxon>Lactobacillaceae</taxon>
        <taxon>Leuconostoc</taxon>
    </lineage>
</organism>
<feature type="transmembrane region" description="Helical" evidence="6">
    <location>
        <begin position="324"/>
        <end position="344"/>
    </location>
</feature>
<dbReference type="InterPro" id="IPR011701">
    <property type="entry name" value="MFS"/>
</dbReference>
<dbReference type="EMBL" id="PUFI01000014">
    <property type="protein sequence ID" value="TDG68017.1"/>
    <property type="molecule type" value="Genomic_DNA"/>
</dbReference>
<dbReference type="Gene3D" id="1.20.1250.20">
    <property type="entry name" value="MFS general substrate transporter like domains"/>
    <property type="match status" value="1"/>
</dbReference>
<feature type="transmembrane region" description="Helical" evidence="6">
    <location>
        <begin position="196"/>
        <end position="218"/>
    </location>
</feature>
<comment type="caution">
    <text evidence="8">The sequence shown here is derived from an EMBL/GenBank/DDBJ whole genome shotgun (WGS) entry which is preliminary data.</text>
</comment>
<feature type="transmembrane region" description="Helical" evidence="6">
    <location>
        <begin position="224"/>
        <end position="241"/>
    </location>
</feature>
<keyword evidence="3 6" id="KW-0812">Transmembrane</keyword>
<feature type="transmembrane region" description="Helical" evidence="6">
    <location>
        <begin position="293"/>
        <end position="312"/>
    </location>
</feature>
<evidence type="ECO:0000256" key="5">
    <source>
        <dbReference type="ARBA" id="ARBA00023136"/>
    </source>
</evidence>
<comment type="subcellular location">
    <subcellularLocation>
        <location evidence="1">Cell membrane</location>
        <topology evidence="1">Multi-pass membrane protein</topology>
    </subcellularLocation>
</comment>
<evidence type="ECO:0000256" key="3">
    <source>
        <dbReference type="ARBA" id="ARBA00022692"/>
    </source>
</evidence>
<name>A0A4R5N850_9LACO</name>
<keyword evidence="5 6" id="KW-0472">Membrane</keyword>
<dbReference type="PANTHER" id="PTHR42718:SF9">
    <property type="entry name" value="MAJOR FACILITATOR SUPERFAMILY MULTIDRUG TRANSPORTER MFSC"/>
    <property type="match status" value="1"/>
</dbReference>
<feature type="transmembrane region" description="Helical" evidence="6">
    <location>
        <begin position="76"/>
        <end position="95"/>
    </location>
</feature>
<feature type="transmembrane region" description="Helical" evidence="6">
    <location>
        <begin position="163"/>
        <end position="184"/>
    </location>
</feature>
<reference evidence="8 9" key="1">
    <citation type="journal article" date="2019" name="Appl. Microbiol. Biotechnol.">
        <title>Uncovering carbohydrate metabolism through a genotype-phenotype association study of 56 lactic acid bacteria genomes.</title>
        <authorList>
            <person name="Buron-Moles G."/>
            <person name="Chailyan A."/>
            <person name="Dolejs I."/>
            <person name="Forster J."/>
            <person name="Miks M.H."/>
        </authorList>
    </citation>
    <scope>NUCLEOTIDE SEQUENCE [LARGE SCALE GENOMIC DNA]</scope>
    <source>
        <strain evidence="8 9">ATCC 700006</strain>
    </source>
</reference>
<dbReference type="Proteomes" id="UP000295681">
    <property type="component" value="Unassembled WGS sequence"/>
</dbReference>
<keyword evidence="4 6" id="KW-1133">Transmembrane helix</keyword>